<feature type="transmembrane region" description="Helical" evidence="1">
    <location>
        <begin position="39"/>
        <end position="57"/>
    </location>
</feature>
<proteinExistence type="predicted"/>
<organism evidence="2 3">
    <name type="scientific">Candidatus Phytoplasma pini</name>
    <dbReference type="NCBI Taxonomy" id="267362"/>
    <lineage>
        <taxon>Bacteria</taxon>
        <taxon>Bacillati</taxon>
        <taxon>Mycoplasmatota</taxon>
        <taxon>Mollicutes</taxon>
        <taxon>Acholeplasmatales</taxon>
        <taxon>Acholeplasmataceae</taxon>
        <taxon>Candidatus Phytoplasma</taxon>
    </lineage>
</organism>
<dbReference type="PROSITE" id="PS51257">
    <property type="entry name" value="PROKAR_LIPOPROTEIN"/>
    <property type="match status" value="1"/>
</dbReference>
<dbReference type="EMBL" id="VIAE01000005">
    <property type="protein sequence ID" value="TVY12248.1"/>
    <property type="molecule type" value="Genomic_DNA"/>
</dbReference>
<sequence>MKESLSQKIYLIISSILIIALIISSCVNNRLDLVEYFKQQANVLIIITTFTLVMGFCNKLDAKIDKLDNKIDEKINILENKIDAKIDKLTEIIMQQKN</sequence>
<dbReference type="Proteomes" id="UP000320078">
    <property type="component" value="Unassembled WGS sequence"/>
</dbReference>
<evidence type="ECO:0000313" key="2">
    <source>
        <dbReference type="EMBL" id="TVY12248.1"/>
    </source>
</evidence>
<dbReference type="AlphaFoldDB" id="A0A559KJH7"/>
<keyword evidence="1" id="KW-0812">Transmembrane</keyword>
<feature type="transmembrane region" description="Helical" evidence="1">
    <location>
        <begin position="9"/>
        <end position="27"/>
    </location>
</feature>
<evidence type="ECO:0000256" key="1">
    <source>
        <dbReference type="SAM" id="Phobius"/>
    </source>
</evidence>
<dbReference type="RefSeq" id="WP_144658431.1">
    <property type="nucleotide sequence ID" value="NZ_VIAE01000005.1"/>
</dbReference>
<keyword evidence="3" id="KW-1185">Reference proteome</keyword>
<gene>
    <name evidence="2" type="ORF">MDPP_00256</name>
</gene>
<dbReference type="OrthoDB" id="471184at2"/>
<name>A0A559KJH7_9MOLU</name>
<keyword evidence="1" id="KW-1133">Transmembrane helix</keyword>
<comment type="caution">
    <text evidence="2">The sequence shown here is derived from an EMBL/GenBank/DDBJ whole genome shotgun (WGS) entry which is preliminary data.</text>
</comment>
<reference evidence="2 3" key="1">
    <citation type="submission" date="2019-06" db="EMBL/GenBank/DDBJ databases">
        <title>Draft Genome Sequence of Candidatus Phytoplasma pini-Related Strain MDPP: A Resource for Comparative Genomics of Gymnosperm-infecting Phytoplasmas.</title>
        <authorList>
            <person name="Cai W."/>
            <person name="Costanzo S."/>
            <person name="Shao J."/>
            <person name="Zhao Y."/>
            <person name="Davis R."/>
        </authorList>
    </citation>
    <scope>NUCLEOTIDE SEQUENCE [LARGE SCALE GENOMIC DNA]</scope>
    <source>
        <strain evidence="2 3">MDPP</strain>
    </source>
</reference>
<keyword evidence="1" id="KW-0472">Membrane</keyword>
<protein>
    <submittedName>
        <fullName evidence="2">Uncharacterized protein</fullName>
    </submittedName>
</protein>
<evidence type="ECO:0000313" key="3">
    <source>
        <dbReference type="Proteomes" id="UP000320078"/>
    </source>
</evidence>
<accession>A0A559KJH7</accession>